<dbReference type="InterPro" id="IPR045474">
    <property type="entry name" value="GEVED"/>
</dbReference>
<feature type="region of interest" description="Disordered" evidence="1">
    <location>
        <begin position="643"/>
        <end position="674"/>
    </location>
</feature>
<name>L0WG12_9GAMM</name>
<dbReference type="PATRIC" id="fig|1177179.3.peg.107"/>
<evidence type="ECO:0000259" key="4">
    <source>
        <dbReference type="Pfam" id="PF20009"/>
    </source>
</evidence>
<evidence type="ECO:0000313" key="5">
    <source>
        <dbReference type="EMBL" id="EKF75936.1"/>
    </source>
</evidence>
<dbReference type="Proteomes" id="UP000010164">
    <property type="component" value="Unassembled WGS sequence"/>
</dbReference>
<dbReference type="EMBL" id="AMRJ01000001">
    <property type="protein sequence ID" value="EKF75936.1"/>
    <property type="molecule type" value="Genomic_DNA"/>
</dbReference>
<dbReference type="Pfam" id="PF18651">
    <property type="entry name" value="CshA_NR2"/>
    <property type="match status" value="1"/>
</dbReference>
<comment type="caution">
    <text evidence="5">The sequence shown here is derived from an EMBL/GenBank/DDBJ whole genome shotgun (WGS) entry which is preliminary data.</text>
</comment>
<feature type="domain" description="Surface adhesin CshA non-repetitive" evidence="3">
    <location>
        <begin position="410"/>
        <end position="592"/>
    </location>
</feature>
<keyword evidence="2" id="KW-0732">Signal</keyword>
<evidence type="ECO:0000313" key="6">
    <source>
        <dbReference type="Proteomes" id="UP000010164"/>
    </source>
</evidence>
<feature type="chain" id="PRO_5003948656" evidence="2">
    <location>
        <begin position="21"/>
        <end position="1176"/>
    </location>
</feature>
<proteinExistence type="predicted"/>
<feature type="compositionally biased region" description="Acidic residues" evidence="1">
    <location>
        <begin position="258"/>
        <end position="270"/>
    </location>
</feature>
<dbReference type="eggNOG" id="COG2911">
    <property type="taxonomic scope" value="Bacteria"/>
</dbReference>
<evidence type="ECO:0000259" key="3">
    <source>
        <dbReference type="Pfam" id="PF18651"/>
    </source>
</evidence>
<gene>
    <name evidence="5" type="ORF">A11A3_00540</name>
</gene>
<feature type="region of interest" description="Disordered" evidence="1">
    <location>
        <begin position="238"/>
        <end position="284"/>
    </location>
</feature>
<keyword evidence="6" id="KW-1185">Reference proteome</keyword>
<sequence length="1176" mass="121994">MLWRVAVVLFALFQAPMALATQTGTWTIGSGTGSSATGGNVTTVTATTGQYWTVDGNTTLTQPVNGTYTPYMSGASAVLLTYDPGNTSRTRNVTFTFSNPVTDPVLHIDRLGGSSGGYNNSSAWTLVSGNGATSLTRLSGVGHFLVDQGGQRFRASVNDSVGGGWSSTCSSSAYNGAACGSVRINGTFTTLTFSVRMEGSAGAGDQVGVAFTFNQDLGDAPSSYGRALHAISAANDRYLGNQAPDDDASGNEYSSASDSDDNNGVDDEDALSLSPLPRGQSTPVTLTVHEPTVGSSYLSAWVDWNQNGQFDSGERVANNIVNNGSGDSDSDSGTITFNMTAPANAATGSTNMRLRWSSQNNLGAGTAARDGEVEDHSITVASGVLITCPDGSSSTGGGIASAGNGPYREAVYWLDWNCGSTNVFNAGDSIKKTWNFGPVTIRATLVMNGSSASVYPYDTGDWSGDLLDDLYQGVNPIGLMVDGGTANYTISWQVFRYGVQIPADVIVADAEDTDGGEYLQFGTDGAAWEVFARSPANPDLVATFSGGGTSLRLDTGNQSPDIGTMLAMSQGVTQTSHTYLGSGKQAEAFGVFVQTDYGDLPAGYPESGGHSIRKIATGGSKPTSATNVGSLSLAQLAVHTPYLGNVAPDPESGDLHSAAADGDDGSGDDDEDGVAFSTFRPGQQADVTLQVQDDSLGHGYLQGWIDWNNDQDFDDPGEQVAYNVRDNGEQDRDATAGRVVLRVFVPPYVPVGQVYARFRFSNQADVNAGSDRVIGGEQEDYRIPVSPPQYTGLEGAVFADDGAGGATAHDGVRGGTEAGLADVYVRLLEDTDNDGLCEADAAVWAQTRSNGSGDWHLDIPAAHVGQHACLVSDLAPGYRAVSENNGSQSLVMGSAEDSTMGLVIPPASSYWSGLLFGQVPSPMLEPPGQNSIEPGGTRFYAHLFTAGTLGTVDFALGSASGQPAALNWGTVLYRDANCNGEVDGLDAQLPLTGVAVSAGDQLCLLAKVFAPADAPVDAVLNLPVQAVQSLTGTTLQDTASVTDLTRVVITQLALVKKVRNIGPDGLAGTADDVDASARDSNSARPNDVLRYSLLYSNQGHSALTAVDVYDSTPPYTSLASPASCPASLPAGLTACTLNAPQGSNSDGYQGSLHWHFEGQLPAGASGSLFYDVRVSP</sequence>
<accession>L0WG12</accession>
<dbReference type="AlphaFoldDB" id="L0WG12"/>
<evidence type="ECO:0000256" key="1">
    <source>
        <dbReference type="SAM" id="MobiDB-lite"/>
    </source>
</evidence>
<feature type="domain" description="GEVED" evidence="4">
    <location>
        <begin position="700"/>
        <end position="783"/>
    </location>
</feature>
<protein>
    <submittedName>
        <fullName evidence="5">Uncharacterized protein</fullName>
    </submittedName>
</protein>
<dbReference type="eggNOG" id="COG1361">
    <property type="taxonomic scope" value="Bacteria"/>
</dbReference>
<evidence type="ECO:0000256" key="2">
    <source>
        <dbReference type="SAM" id="SignalP"/>
    </source>
</evidence>
<feature type="signal peptide" evidence="2">
    <location>
        <begin position="1"/>
        <end position="20"/>
    </location>
</feature>
<feature type="compositionally biased region" description="Acidic residues" evidence="1">
    <location>
        <begin position="661"/>
        <end position="673"/>
    </location>
</feature>
<dbReference type="InterPro" id="IPR040683">
    <property type="entry name" value="CshA_NR2"/>
</dbReference>
<reference evidence="5 6" key="1">
    <citation type="journal article" date="2012" name="J. Bacteriol.">
        <title>Genome Sequence of the Alkane-Degrading Bacterium Alcanivorax hongdengensis Type Strain A-11-3.</title>
        <authorList>
            <person name="Lai Q."/>
            <person name="Shao Z."/>
        </authorList>
    </citation>
    <scope>NUCLEOTIDE SEQUENCE [LARGE SCALE GENOMIC DNA]</scope>
    <source>
        <strain evidence="5 6">A-11-3</strain>
    </source>
</reference>
<feature type="domain" description="GEVED" evidence="4">
    <location>
        <begin position="297"/>
        <end position="379"/>
    </location>
</feature>
<dbReference type="STRING" id="1177179.A11A3_00540"/>
<dbReference type="Pfam" id="PF20009">
    <property type="entry name" value="GEVED"/>
    <property type="match status" value="2"/>
</dbReference>
<dbReference type="eggNOG" id="COG4719">
    <property type="taxonomic scope" value="Bacteria"/>
</dbReference>
<organism evidence="5 6">
    <name type="scientific">Alcanivorax hongdengensis A-11-3</name>
    <dbReference type="NCBI Taxonomy" id="1177179"/>
    <lineage>
        <taxon>Bacteria</taxon>
        <taxon>Pseudomonadati</taxon>
        <taxon>Pseudomonadota</taxon>
        <taxon>Gammaproteobacteria</taxon>
        <taxon>Oceanospirillales</taxon>
        <taxon>Alcanivoracaceae</taxon>
        <taxon>Alcanivorax</taxon>
    </lineage>
</organism>